<protein>
    <submittedName>
        <fullName evidence="6">UPF0669 protein C6orf120 homolog</fullName>
    </submittedName>
</protein>
<dbReference type="PANTHER" id="PTHR31703:SF2">
    <property type="entry name" value="UPF0669 PROTEIN C6ORF120"/>
    <property type="match status" value="1"/>
</dbReference>
<dbReference type="EMBL" id="BMAV01001545">
    <property type="protein sequence ID" value="GFY39835.1"/>
    <property type="molecule type" value="Genomic_DNA"/>
</dbReference>
<sequence>MFSIFFQMKWKQEHEFLFVCLHNVIYFSTKMKFRDKILPFLLLMLAPVCQCVEHFQESILGAVGGGNYSYYWLPQPGTVMLVLHSIEGDADLYVSSKNLKPTYDIENHDLQSTTCGAEQVRVPSYYERPVSIAVYGHPSHEVSLYELKIDVYESGAEIEEIYEDLNAEETKTAHFNKPTSVPNIPVKEDPEYEERSVFWTLLLHILQVLLDLLVD</sequence>
<proteinExistence type="inferred from homology"/>
<keyword evidence="7" id="KW-1185">Reference proteome</keyword>
<dbReference type="GO" id="GO:0005576">
    <property type="term" value="C:extracellular region"/>
    <property type="evidence" value="ECO:0007669"/>
    <property type="project" value="UniProtKB-SubCell"/>
</dbReference>
<evidence type="ECO:0000313" key="6">
    <source>
        <dbReference type="EMBL" id="GFY39835.1"/>
    </source>
</evidence>
<dbReference type="PANTHER" id="PTHR31703">
    <property type="entry name" value="UPF0669 PROTEIN C6ORF120"/>
    <property type="match status" value="1"/>
</dbReference>
<accession>A0A8X6WS96</accession>
<gene>
    <name evidence="6" type="primary">RCJMB04_5l6</name>
    <name evidence="6" type="ORF">TNIN_453161</name>
</gene>
<dbReference type="AlphaFoldDB" id="A0A8X6WS96"/>
<comment type="subcellular location">
    <subcellularLocation>
        <location evidence="1">Secreted</location>
    </subcellularLocation>
</comment>
<dbReference type="InterPro" id="IPR031420">
    <property type="entry name" value="UPF0669"/>
</dbReference>
<dbReference type="Pfam" id="PF17065">
    <property type="entry name" value="UPF0669"/>
    <property type="match status" value="1"/>
</dbReference>
<comment type="caution">
    <text evidence="6">The sequence shown here is derived from an EMBL/GenBank/DDBJ whole genome shotgun (WGS) entry which is preliminary data.</text>
</comment>
<comment type="similarity">
    <text evidence="2">Belongs to the UPF0669 family.</text>
</comment>
<reference evidence="6" key="1">
    <citation type="submission" date="2020-08" db="EMBL/GenBank/DDBJ databases">
        <title>Multicomponent nature underlies the extraordinary mechanical properties of spider dragline silk.</title>
        <authorList>
            <person name="Kono N."/>
            <person name="Nakamura H."/>
            <person name="Mori M."/>
            <person name="Yoshida Y."/>
            <person name="Ohtoshi R."/>
            <person name="Malay A.D."/>
            <person name="Moran D.A.P."/>
            <person name="Tomita M."/>
            <person name="Numata K."/>
            <person name="Arakawa K."/>
        </authorList>
    </citation>
    <scope>NUCLEOTIDE SEQUENCE</scope>
</reference>
<dbReference type="OrthoDB" id="10046613at2759"/>
<keyword evidence="3" id="KW-0964">Secreted</keyword>
<evidence type="ECO:0000256" key="2">
    <source>
        <dbReference type="ARBA" id="ARBA00008960"/>
    </source>
</evidence>
<keyword evidence="5" id="KW-0325">Glycoprotein</keyword>
<evidence type="ECO:0000313" key="7">
    <source>
        <dbReference type="Proteomes" id="UP000886998"/>
    </source>
</evidence>
<evidence type="ECO:0000256" key="5">
    <source>
        <dbReference type="ARBA" id="ARBA00023180"/>
    </source>
</evidence>
<keyword evidence="4" id="KW-0732">Signal</keyword>
<evidence type="ECO:0000256" key="1">
    <source>
        <dbReference type="ARBA" id="ARBA00004613"/>
    </source>
</evidence>
<evidence type="ECO:0000256" key="4">
    <source>
        <dbReference type="ARBA" id="ARBA00022729"/>
    </source>
</evidence>
<evidence type="ECO:0000256" key="3">
    <source>
        <dbReference type="ARBA" id="ARBA00022525"/>
    </source>
</evidence>
<organism evidence="6 7">
    <name type="scientific">Trichonephila inaurata madagascariensis</name>
    <dbReference type="NCBI Taxonomy" id="2747483"/>
    <lineage>
        <taxon>Eukaryota</taxon>
        <taxon>Metazoa</taxon>
        <taxon>Ecdysozoa</taxon>
        <taxon>Arthropoda</taxon>
        <taxon>Chelicerata</taxon>
        <taxon>Arachnida</taxon>
        <taxon>Araneae</taxon>
        <taxon>Araneomorphae</taxon>
        <taxon>Entelegynae</taxon>
        <taxon>Araneoidea</taxon>
        <taxon>Nephilidae</taxon>
        <taxon>Trichonephila</taxon>
        <taxon>Trichonephila inaurata</taxon>
    </lineage>
</organism>
<dbReference type="Proteomes" id="UP000886998">
    <property type="component" value="Unassembled WGS sequence"/>
</dbReference>
<name>A0A8X6WS96_9ARAC</name>